<evidence type="ECO:0000313" key="3">
    <source>
        <dbReference type="Proteomes" id="UP001055125"/>
    </source>
</evidence>
<evidence type="ECO:0000256" key="1">
    <source>
        <dbReference type="SAM" id="Phobius"/>
    </source>
</evidence>
<protein>
    <recommendedName>
        <fullName evidence="4">Amino acid transporter</fullName>
    </recommendedName>
</protein>
<keyword evidence="3" id="KW-1185">Reference proteome</keyword>
<dbReference type="EMBL" id="BPQP01000056">
    <property type="protein sequence ID" value="GJD96178.1"/>
    <property type="molecule type" value="Genomic_DNA"/>
</dbReference>
<name>A0ABQ4S171_9HYPH</name>
<keyword evidence="1" id="KW-0472">Membrane</keyword>
<reference evidence="2" key="1">
    <citation type="journal article" date="2021" name="Front. Microbiol.">
        <title>Comprehensive Comparative Genomics and Phenotyping of Methylobacterium Species.</title>
        <authorList>
            <person name="Alessa O."/>
            <person name="Ogura Y."/>
            <person name="Fujitani Y."/>
            <person name="Takami H."/>
            <person name="Hayashi T."/>
            <person name="Sahin N."/>
            <person name="Tani A."/>
        </authorList>
    </citation>
    <scope>NUCLEOTIDE SEQUENCE</scope>
    <source>
        <strain evidence="2">DSM 19015</strain>
    </source>
</reference>
<feature type="transmembrane region" description="Helical" evidence="1">
    <location>
        <begin position="50"/>
        <end position="69"/>
    </location>
</feature>
<reference evidence="2" key="2">
    <citation type="submission" date="2021-08" db="EMBL/GenBank/DDBJ databases">
        <authorList>
            <person name="Tani A."/>
            <person name="Ola A."/>
            <person name="Ogura Y."/>
            <person name="Katsura K."/>
            <person name="Hayashi T."/>
        </authorList>
    </citation>
    <scope>NUCLEOTIDE SEQUENCE</scope>
    <source>
        <strain evidence="2">DSM 19015</strain>
    </source>
</reference>
<feature type="transmembrane region" description="Helical" evidence="1">
    <location>
        <begin position="21"/>
        <end position="38"/>
    </location>
</feature>
<dbReference type="Proteomes" id="UP001055125">
    <property type="component" value="Unassembled WGS sequence"/>
</dbReference>
<accession>A0ABQ4S171</accession>
<sequence>MTADPLRTEQVKLTATYVNNLATAIFAIGGLTPIFTALSASGPSLVPRSVIGAISLVRCLASAALHWSARRYLREMMRP</sequence>
<dbReference type="RefSeq" id="WP_238245288.1">
    <property type="nucleotide sequence ID" value="NZ_BPQP01000056.1"/>
</dbReference>
<evidence type="ECO:0008006" key="4">
    <source>
        <dbReference type="Google" id="ProtNLM"/>
    </source>
</evidence>
<evidence type="ECO:0000313" key="2">
    <source>
        <dbReference type="EMBL" id="GJD96178.1"/>
    </source>
</evidence>
<gene>
    <name evidence="2" type="ORF">OCOJLMKI_3397</name>
</gene>
<keyword evidence="1" id="KW-1133">Transmembrane helix</keyword>
<organism evidence="2 3">
    <name type="scientific">Methylobacterium iners</name>
    <dbReference type="NCBI Taxonomy" id="418707"/>
    <lineage>
        <taxon>Bacteria</taxon>
        <taxon>Pseudomonadati</taxon>
        <taxon>Pseudomonadota</taxon>
        <taxon>Alphaproteobacteria</taxon>
        <taxon>Hyphomicrobiales</taxon>
        <taxon>Methylobacteriaceae</taxon>
        <taxon>Methylobacterium</taxon>
    </lineage>
</organism>
<keyword evidence="1" id="KW-0812">Transmembrane</keyword>
<comment type="caution">
    <text evidence="2">The sequence shown here is derived from an EMBL/GenBank/DDBJ whole genome shotgun (WGS) entry which is preliminary data.</text>
</comment>
<proteinExistence type="predicted"/>